<accession>A0ACC0F2T2</accession>
<comment type="caution">
    <text evidence="1">The sequence shown here is derived from an EMBL/GenBank/DDBJ whole genome shotgun (WGS) entry which is preliminary data.</text>
</comment>
<dbReference type="Proteomes" id="UP001060215">
    <property type="component" value="Chromosome 11"/>
</dbReference>
<evidence type="ECO:0000313" key="1">
    <source>
        <dbReference type="EMBL" id="KAI7983021.1"/>
    </source>
</evidence>
<name>A0ACC0F2T2_9ERIC</name>
<proteinExistence type="predicted"/>
<evidence type="ECO:0000313" key="2">
    <source>
        <dbReference type="Proteomes" id="UP001060215"/>
    </source>
</evidence>
<sequence length="162" mass="18004">MTHNGLRSLNKLDMLQMKKNAKAITKHASNKNGPKTENDRPSSAIIYGSGMNIVFVGAEVFVRKVIKLHDKYMAHSEAFEVFCNKGVGGSSSAELLATFCDSILKKDGSEKLSDEAIEETLEKVVKLLILVIRIYSLNSTEKSLLDAYFLTRVPMMSMREVS</sequence>
<protein>
    <submittedName>
        <fullName evidence="1">Cullin-1</fullName>
    </submittedName>
</protein>
<reference evidence="1 2" key="1">
    <citation type="journal article" date="2022" name="Plant J.">
        <title>Chromosome-level genome of Camellia lanceoleosa provides a valuable resource for understanding genome evolution and self-incompatibility.</title>
        <authorList>
            <person name="Gong W."/>
            <person name="Xiao S."/>
            <person name="Wang L."/>
            <person name="Liao Z."/>
            <person name="Chang Y."/>
            <person name="Mo W."/>
            <person name="Hu G."/>
            <person name="Li W."/>
            <person name="Zhao G."/>
            <person name="Zhu H."/>
            <person name="Hu X."/>
            <person name="Ji K."/>
            <person name="Xiang X."/>
            <person name="Song Q."/>
            <person name="Yuan D."/>
            <person name="Jin S."/>
            <person name="Zhang L."/>
        </authorList>
    </citation>
    <scope>NUCLEOTIDE SEQUENCE [LARGE SCALE GENOMIC DNA]</scope>
    <source>
        <strain evidence="1">SQ_2022a</strain>
    </source>
</reference>
<dbReference type="EMBL" id="CM045768">
    <property type="protein sequence ID" value="KAI7983021.1"/>
    <property type="molecule type" value="Genomic_DNA"/>
</dbReference>
<keyword evidence="2" id="KW-1185">Reference proteome</keyword>
<gene>
    <name evidence="1" type="ORF">LOK49_LG15G01985</name>
</gene>
<organism evidence="1 2">
    <name type="scientific">Camellia lanceoleosa</name>
    <dbReference type="NCBI Taxonomy" id="1840588"/>
    <lineage>
        <taxon>Eukaryota</taxon>
        <taxon>Viridiplantae</taxon>
        <taxon>Streptophyta</taxon>
        <taxon>Embryophyta</taxon>
        <taxon>Tracheophyta</taxon>
        <taxon>Spermatophyta</taxon>
        <taxon>Magnoliopsida</taxon>
        <taxon>eudicotyledons</taxon>
        <taxon>Gunneridae</taxon>
        <taxon>Pentapetalae</taxon>
        <taxon>asterids</taxon>
        <taxon>Ericales</taxon>
        <taxon>Theaceae</taxon>
        <taxon>Camellia</taxon>
    </lineage>
</organism>